<name>I7MIF9_TETTS</name>
<proteinExistence type="evidence at protein level"/>
<dbReference type="PDB" id="7YI9">
    <property type="method" value="EM"/>
    <property type="resolution" value="2.60 A"/>
    <property type="chains" value="A=1-432"/>
</dbReference>
<sequence length="455" mass="52833">MAPKKQEQEPIRLSTRTASKKVDYLQLSNGKLEDFFDDLEEDNKPARNRSRSKKRGRKPLKKADSRSKTPSRVSNARGRSKSLGPRKTYPRKKNLSPDNQLSLLLKWRNDKIPLKSASETDNKCKVVNVKNIFKSDLSKYGANLQALFINALWKVKSRKEKEGLNINDLSNLKIPLSLMKNGILFIWSEKEILGQIVEIMEQKGFTYIENFSIMFLGLNKCLQSINHKDEDSQNSTASTNNTNNEAITSDLTLKDTSKFSDQIQDNHSEDSDQARKQQTPDDITQKKNKLLKKSSVPSIQKLFEEDPVQTPSVNKPIEKSIEQVTQEKKFVMNNLDILKSTDINNLFLRNNYPYFKKTRHTLLMFRRIGDKNQKLELRHQRTSDVVFEVTDEQDPSKVDTMMKEYVYQMIETLLPKAQFIPGVDKHLKMMELQNQLIFLLFKNLKNYQLKQICQH</sequence>
<dbReference type="InParanoid" id="I7MIF9"/>
<feature type="region of interest" description="Disordered" evidence="1">
    <location>
        <begin position="1"/>
        <end position="21"/>
    </location>
</feature>
<dbReference type="PDB" id="9O6K">
    <property type="method" value="EM"/>
    <property type="resolution" value="3.59 A"/>
    <property type="chains" value="A=2-432"/>
</dbReference>
<dbReference type="OrthoDB" id="426718at2759"/>
<reference evidence="3" key="1">
    <citation type="journal article" date="2006" name="PLoS Biol.">
        <title>Macronuclear genome sequence of the ciliate Tetrahymena thermophila, a model eukaryote.</title>
        <authorList>
            <person name="Eisen J.A."/>
            <person name="Coyne R.S."/>
            <person name="Wu M."/>
            <person name="Wu D."/>
            <person name="Thiagarajan M."/>
            <person name="Wortman J.R."/>
            <person name="Badger J.H."/>
            <person name="Ren Q."/>
            <person name="Amedeo P."/>
            <person name="Jones K.M."/>
            <person name="Tallon L.J."/>
            <person name="Delcher A.L."/>
            <person name="Salzberg S.L."/>
            <person name="Silva J.C."/>
            <person name="Haas B.J."/>
            <person name="Majoros W.H."/>
            <person name="Farzad M."/>
            <person name="Carlton J.M."/>
            <person name="Smith R.K. Jr."/>
            <person name="Garg J."/>
            <person name="Pearlman R.E."/>
            <person name="Karrer K.M."/>
            <person name="Sun L."/>
            <person name="Manning G."/>
            <person name="Elde N.C."/>
            <person name="Turkewitz A.P."/>
            <person name="Asai D.J."/>
            <person name="Wilkes D.E."/>
            <person name="Wang Y."/>
            <person name="Cai H."/>
            <person name="Collins K."/>
            <person name="Stewart B.A."/>
            <person name="Lee S.R."/>
            <person name="Wilamowska K."/>
            <person name="Weinberg Z."/>
            <person name="Ruzzo W.L."/>
            <person name="Wloga D."/>
            <person name="Gaertig J."/>
            <person name="Frankel J."/>
            <person name="Tsao C.-C."/>
            <person name="Gorovsky M.A."/>
            <person name="Keeling P.J."/>
            <person name="Waller R.F."/>
            <person name="Patron N.J."/>
            <person name="Cherry J.M."/>
            <person name="Stover N.A."/>
            <person name="Krieger C.J."/>
            <person name="del Toro C."/>
            <person name="Ryder H.F."/>
            <person name="Williamson S.C."/>
            <person name="Barbeau R.A."/>
            <person name="Hamilton E.P."/>
            <person name="Orias E."/>
        </authorList>
    </citation>
    <scope>NUCLEOTIDE SEQUENCE [LARGE SCALE GENOMIC DNA]</scope>
    <source>
        <strain evidence="3">SB210</strain>
    </source>
</reference>
<dbReference type="GeneID" id="7832432"/>
<gene>
    <name evidence="2" type="ORF">TTHERM_00301770</name>
</gene>
<dbReference type="EMDB" id="EMD-70174"/>
<dbReference type="STRING" id="312017.I7MIF9"/>
<dbReference type="RefSeq" id="XP_001024605.2">
    <property type="nucleotide sequence ID" value="XM_001024605.2"/>
</dbReference>
<dbReference type="eggNOG" id="ENOG502QZ9V">
    <property type="taxonomic scope" value="Eukaryota"/>
</dbReference>
<feature type="compositionally biased region" description="Basic and acidic residues" evidence="1">
    <location>
        <begin position="252"/>
        <end position="285"/>
    </location>
</feature>
<dbReference type="EMDB" id="EMD-33854"/>
<feature type="compositionally biased region" description="Basic and acidic residues" evidence="1">
    <location>
        <begin position="1"/>
        <end position="10"/>
    </location>
</feature>
<dbReference type="Proteomes" id="UP000009168">
    <property type="component" value="Unassembled WGS sequence"/>
</dbReference>
<dbReference type="EMDB" id="EMD-33853"/>
<evidence type="ECO:0007829" key="6">
    <source>
        <dbReference type="PDB" id="9O6K"/>
    </source>
</evidence>
<dbReference type="AlphaFoldDB" id="I7MIF9"/>
<keyword evidence="3" id="KW-1185">Reference proteome</keyword>
<reference evidence="4 5" key="2">
    <citation type="journal article" date="2023" name="Cell Discov.">
        <title>Structural insights into DNA N&lt;sup&gt;6&lt;/sup&gt;-adenine methylation by the MTA1 complex.</title>
        <authorList>
            <person name="Yan J."/>
            <person name="Liu F."/>
            <person name="Guan Z."/>
            <person name="Yan X."/>
            <person name="Jin X."/>
            <person name="Wang Q."/>
            <person name="Wang Z."/>
            <person name="Yan J."/>
            <person name="Zhang D."/>
            <person name="Liu Z."/>
            <person name="Wu S."/>
            <person name="Yin P."/>
        </authorList>
    </citation>
    <scope>STRUCTURE BY ELECTRON MICROSCOPY (2.60 ANGSTROMS) OF 1-432</scope>
</reference>
<organism evidence="2 3">
    <name type="scientific">Tetrahymena thermophila (strain SB210)</name>
    <dbReference type="NCBI Taxonomy" id="312017"/>
    <lineage>
        <taxon>Eukaryota</taxon>
        <taxon>Sar</taxon>
        <taxon>Alveolata</taxon>
        <taxon>Ciliophora</taxon>
        <taxon>Intramacronucleata</taxon>
        <taxon>Oligohymenophorea</taxon>
        <taxon>Hymenostomatida</taxon>
        <taxon>Tetrahymenina</taxon>
        <taxon>Tetrahymenidae</taxon>
        <taxon>Tetrahymena</taxon>
    </lineage>
</organism>
<feature type="region of interest" description="Disordered" evidence="1">
    <location>
        <begin position="35"/>
        <end position="96"/>
    </location>
</feature>
<keyword evidence="4 5" id="KW-0002">3D-structure</keyword>
<reference evidence="6" key="3">
    <citation type="submission" date="2025-04" db="PDB data bank">
        <title>Cryo-EM structure of AMT1-AMT7-AMTP1-AMTP2 complex.</title>
        <authorList>
            <person name="Song J."/>
            <person name="Shao Z."/>
        </authorList>
    </citation>
    <scope>STRUCTURE BY ELECTRON MICROSCOPY (3.59 ANGSTROMS) OF 2-432</scope>
</reference>
<feature type="region of interest" description="Disordered" evidence="1">
    <location>
        <begin position="230"/>
        <end position="287"/>
    </location>
</feature>
<dbReference type="PDB" id="7YI8">
    <property type="method" value="EM"/>
    <property type="resolution" value="2.70 A"/>
    <property type="chains" value="A=1-432"/>
</dbReference>
<evidence type="ECO:0007829" key="4">
    <source>
        <dbReference type="PDB" id="7YI8"/>
    </source>
</evidence>
<evidence type="ECO:0000256" key="1">
    <source>
        <dbReference type="SAM" id="MobiDB-lite"/>
    </source>
</evidence>
<evidence type="ECO:0000313" key="2">
    <source>
        <dbReference type="EMBL" id="EAS04360.2"/>
    </source>
</evidence>
<dbReference type="SMR" id="I7MIF9"/>
<evidence type="ECO:0000313" key="3">
    <source>
        <dbReference type="Proteomes" id="UP000009168"/>
    </source>
</evidence>
<feature type="compositionally biased region" description="Basic residues" evidence="1">
    <location>
        <begin position="46"/>
        <end position="60"/>
    </location>
</feature>
<dbReference type="EMBL" id="GG662449">
    <property type="protein sequence ID" value="EAS04360.2"/>
    <property type="molecule type" value="Genomic_DNA"/>
</dbReference>
<evidence type="ECO:0007829" key="5">
    <source>
        <dbReference type="PDB" id="7YI9"/>
    </source>
</evidence>
<feature type="compositionally biased region" description="Low complexity" evidence="1">
    <location>
        <begin position="233"/>
        <end position="249"/>
    </location>
</feature>
<accession>I7MIF9</accession>
<protein>
    <submittedName>
        <fullName evidence="2">Uncharacterized protein</fullName>
    </submittedName>
</protein>
<dbReference type="KEGG" id="tet:TTHERM_00301770"/>